<dbReference type="PANTHER" id="PTHR37549:SF1">
    <property type="entry name" value="LIPOPROTEIN LPRI"/>
    <property type="match status" value="1"/>
</dbReference>
<accession>A0A1G8KFH2</accession>
<evidence type="ECO:0000313" key="9">
    <source>
        <dbReference type="Proteomes" id="UP000198607"/>
    </source>
</evidence>
<feature type="domain" description="Lysozyme inhibitor LprI-like N-terminal" evidence="6">
    <location>
        <begin position="31"/>
        <end position="106"/>
    </location>
</feature>
<feature type="domain" description="C-type lysozyme inhibitor" evidence="7">
    <location>
        <begin position="125"/>
        <end position="188"/>
    </location>
</feature>
<dbReference type="InterPro" id="IPR009739">
    <property type="entry name" value="LprI-like_N"/>
</dbReference>
<protein>
    <submittedName>
        <fullName evidence="8">Uncharacterized protein YPO0702</fullName>
    </submittedName>
</protein>
<reference evidence="8 9" key="1">
    <citation type="submission" date="2016-10" db="EMBL/GenBank/DDBJ databases">
        <authorList>
            <person name="de Groot N.N."/>
        </authorList>
    </citation>
    <scope>NUCLEOTIDE SEQUENCE [LARGE SCALE GENOMIC DNA]</scope>
    <source>
        <strain evidence="8 9">DSM 5885</strain>
    </source>
</reference>
<evidence type="ECO:0000256" key="2">
    <source>
        <dbReference type="ARBA" id="ARBA00023136"/>
    </source>
</evidence>
<dbReference type="InterPro" id="IPR018660">
    <property type="entry name" value="MliC"/>
</dbReference>
<keyword evidence="3" id="KW-0564">Palmitate</keyword>
<dbReference type="Pfam" id="PF09864">
    <property type="entry name" value="MliC"/>
    <property type="match status" value="1"/>
</dbReference>
<keyword evidence="4" id="KW-0449">Lipoprotein</keyword>
<evidence type="ECO:0000259" key="6">
    <source>
        <dbReference type="Pfam" id="PF07007"/>
    </source>
</evidence>
<dbReference type="Pfam" id="PF03724">
    <property type="entry name" value="META"/>
    <property type="match status" value="1"/>
</dbReference>
<evidence type="ECO:0000313" key="8">
    <source>
        <dbReference type="EMBL" id="SDI42128.1"/>
    </source>
</evidence>
<dbReference type="InterPro" id="IPR036328">
    <property type="entry name" value="MliC_sf"/>
</dbReference>
<dbReference type="InterPro" id="IPR052755">
    <property type="entry name" value="Lysozyme_Inhibitor_LprI"/>
</dbReference>
<dbReference type="Gene3D" id="2.40.128.270">
    <property type="match status" value="1"/>
</dbReference>
<dbReference type="GO" id="GO:0005576">
    <property type="term" value="C:extracellular region"/>
    <property type="evidence" value="ECO:0007669"/>
    <property type="project" value="TreeGrafter"/>
</dbReference>
<name>A0A1G8KFH2_9RHOO</name>
<dbReference type="STRING" id="83767.SAMN05660652_03412"/>
<evidence type="ECO:0000256" key="4">
    <source>
        <dbReference type="ARBA" id="ARBA00023288"/>
    </source>
</evidence>
<dbReference type="PANTHER" id="PTHR37549">
    <property type="entry name" value="LIPOPROTEIN LPRI"/>
    <property type="match status" value="1"/>
</dbReference>
<dbReference type="SUPFAM" id="SSF141488">
    <property type="entry name" value="YdhA-like"/>
    <property type="match status" value="1"/>
</dbReference>
<keyword evidence="2" id="KW-0472">Membrane</keyword>
<sequence length="332" mass="35964">MSGFLSGRQYVMFAIGVWACAAALADNGIDCRTASANSMETLVCRDAELMALDRALSAVYADAMMKAGNERPPVLKAEQRGWIKGRNECWKSDDQRVCVVDAYRRRIVELQARYRLVPASPPVRYVCNGNPVDEVIATFFTTDPPSLIAERGDQTSLMFLAPGPDGARYQGRNESFWERPEAVTVVWGFGMPEMPCQKADDTAVSPLRGSAWQLLAIRPAGGAREGAAVVAPGAFTLAFGAKGDALFRIDCNRGRSRWKVGASSAPSAGTIEFGPIATTRMACPPGSPDQRVMRDLSFVRAYRLEDGKLLLSLANDGDVYEWGPTAPGKGVE</sequence>
<evidence type="ECO:0000259" key="7">
    <source>
        <dbReference type="Pfam" id="PF09864"/>
    </source>
</evidence>
<proteinExistence type="predicted"/>
<organism evidence="8 9">
    <name type="scientific">Propionivibrio dicarboxylicus</name>
    <dbReference type="NCBI Taxonomy" id="83767"/>
    <lineage>
        <taxon>Bacteria</taxon>
        <taxon>Pseudomonadati</taxon>
        <taxon>Pseudomonadota</taxon>
        <taxon>Betaproteobacteria</taxon>
        <taxon>Rhodocyclales</taxon>
        <taxon>Rhodocyclaceae</taxon>
        <taxon>Propionivibrio</taxon>
    </lineage>
</organism>
<dbReference type="AlphaFoldDB" id="A0A1G8KFH2"/>
<dbReference type="Pfam" id="PF07007">
    <property type="entry name" value="LprI"/>
    <property type="match status" value="1"/>
</dbReference>
<dbReference type="RefSeq" id="WP_176785961.1">
    <property type="nucleotide sequence ID" value="NZ_FNCY01000018.1"/>
</dbReference>
<dbReference type="EMBL" id="FNCY01000018">
    <property type="protein sequence ID" value="SDI42128.1"/>
    <property type="molecule type" value="Genomic_DNA"/>
</dbReference>
<evidence type="ECO:0000259" key="5">
    <source>
        <dbReference type="Pfam" id="PF03724"/>
    </source>
</evidence>
<feature type="domain" description="DUF306" evidence="5">
    <location>
        <begin position="206"/>
        <end position="318"/>
    </location>
</feature>
<dbReference type="InterPro" id="IPR038670">
    <property type="entry name" value="HslJ-like_sf"/>
</dbReference>
<keyword evidence="9" id="KW-1185">Reference proteome</keyword>
<dbReference type="Proteomes" id="UP000198607">
    <property type="component" value="Unassembled WGS sequence"/>
</dbReference>
<gene>
    <name evidence="8" type="ORF">SAMN05660652_03412</name>
</gene>
<evidence type="ECO:0000256" key="1">
    <source>
        <dbReference type="ARBA" id="ARBA00022729"/>
    </source>
</evidence>
<dbReference type="InterPro" id="IPR005184">
    <property type="entry name" value="DUF306_Meta_HslJ"/>
</dbReference>
<evidence type="ECO:0000256" key="3">
    <source>
        <dbReference type="ARBA" id="ARBA00023139"/>
    </source>
</evidence>
<keyword evidence="1" id="KW-0732">Signal</keyword>